<dbReference type="Pfam" id="PF16030">
    <property type="entry name" value="GD_N"/>
    <property type="match status" value="1"/>
</dbReference>
<dbReference type="Proteomes" id="UP000299102">
    <property type="component" value="Unassembled WGS sequence"/>
</dbReference>
<dbReference type="AlphaFoldDB" id="A0A4C1W4L1"/>
<dbReference type="OrthoDB" id="6147874at2759"/>
<accession>A0A4C1W4L1</accession>
<feature type="signal peptide" evidence="1">
    <location>
        <begin position="1"/>
        <end position="49"/>
    </location>
</feature>
<evidence type="ECO:0000256" key="1">
    <source>
        <dbReference type="SAM" id="SignalP"/>
    </source>
</evidence>
<evidence type="ECO:0000259" key="2">
    <source>
        <dbReference type="Pfam" id="PF16030"/>
    </source>
</evidence>
<protein>
    <recommendedName>
        <fullName evidence="2">Serine protease gd N-terminal domain-containing protein</fullName>
    </recommendedName>
</protein>
<feature type="chain" id="PRO_5020025235" description="Serine protease gd N-terminal domain-containing protein" evidence="1">
    <location>
        <begin position="50"/>
        <end position="118"/>
    </location>
</feature>
<reference evidence="3 4" key="1">
    <citation type="journal article" date="2019" name="Commun. Biol.">
        <title>The bagworm genome reveals a unique fibroin gene that provides high tensile strength.</title>
        <authorList>
            <person name="Kono N."/>
            <person name="Nakamura H."/>
            <person name="Ohtoshi R."/>
            <person name="Tomita M."/>
            <person name="Numata K."/>
            <person name="Arakawa K."/>
        </authorList>
    </citation>
    <scope>NUCLEOTIDE SEQUENCE [LARGE SCALE GENOMIC DNA]</scope>
</reference>
<keyword evidence="4" id="KW-1185">Reference proteome</keyword>
<gene>
    <name evidence="3" type="ORF">EVAR_27527_1</name>
</gene>
<keyword evidence="1" id="KW-0732">Signal</keyword>
<dbReference type="InterPro" id="IPR031986">
    <property type="entry name" value="GD_N"/>
</dbReference>
<comment type="caution">
    <text evidence="3">The sequence shown here is derived from an EMBL/GenBank/DDBJ whole genome shotgun (WGS) entry which is preliminary data.</text>
</comment>
<evidence type="ECO:0000313" key="3">
    <source>
        <dbReference type="EMBL" id="GBP45820.1"/>
    </source>
</evidence>
<sequence length="118" mass="13330">MSRIKLACEPRNVGGQSDPWALATAEERPLLAFWWLLMLVVLLTNGSQGQIASPCPSVFTYELVKNETDRWYGVVQLYTDYTLHGLWLNVLLDKKAHILGASKTTIHSHHYSPLRPLA</sequence>
<proteinExistence type="predicted"/>
<feature type="domain" description="Serine protease gd N-terminal" evidence="2">
    <location>
        <begin position="53"/>
        <end position="101"/>
    </location>
</feature>
<dbReference type="EMBL" id="BGZK01000472">
    <property type="protein sequence ID" value="GBP45820.1"/>
    <property type="molecule type" value="Genomic_DNA"/>
</dbReference>
<organism evidence="3 4">
    <name type="scientific">Eumeta variegata</name>
    <name type="common">Bagworm moth</name>
    <name type="synonym">Eumeta japonica</name>
    <dbReference type="NCBI Taxonomy" id="151549"/>
    <lineage>
        <taxon>Eukaryota</taxon>
        <taxon>Metazoa</taxon>
        <taxon>Ecdysozoa</taxon>
        <taxon>Arthropoda</taxon>
        <taxon>Hexapoda</taxon>
        <taxon>Insecta</taxon>
        <taxon>Pterygota</taxon>
        <taxon>Neoptera</taxon>
        <taxon>Endopterygota</taxon>
        <taxon>Lepidoptera</taxon>
        <taxon>Glossata</taxon>
        <taxon>Ditrysia</taxon>
        <taxon>Tineoidea</taxon>
        <taxon>Psychidae</taxon>
        <taxon>Oiketicinae</taxon>
        <taxon>Eumeta</taxon>
    </lineage>
</organism>
<evidence type="ECO:0000313" key="4">
    <source>
        <dbReference type="Proteomes" id="UP000299102"/>
    </source>
</evidence>
<name>A0A4C1W4L1_EUMVA</name>